<dbReference type="NCBIfam" id="TIGR02276">
    <property type="entry name" value="beta_rpt_yvtn"/>
    <property type="match status" value="1"/>
</dbReference>
<evidence type="ECO:0000256" key="1">
    <source>
        <dbReference type="ARBA" id="ARBA00022729"/>
    </source>
</evidence>
<feature type="signal peptide" evidence="2">
    <location>
        <begin position="1"/>
        <end position="22"/>
    </location>
</feature>
<dbReference type="Gene3D" id="2.130.10.10">
    <property type="entry name" value="YVTN repeat-like/Quinoprotein amine dehydrogenase"/>
    <property type="match status" value="2"/>
</dbReference>
<accession>A0A099FGZ6</accession>
<evidence type="ECO:0000313" key="4">
    <source>
        <dbReference type="EMBL" id="KGJ09453.1"/>
    </source>
</evidence>
<dbReference type="InterPro" id="IPR015943">
    <property type="entry name" value="WD40/YVTN_repeat-like_dom_sf"/>
</dbReference>
<protein>
    <recommendedName>
        <fullName evidence="3">YNCE-like beta-propeller domain-containing protein</fullName>
    </recommendedName>
</protein>
<dbReference type="SMART" id="SM00564">
    <property type="entry name" value="PQQ"/>
    <property type="match status" value="2"/>
</dbReference>
<reference evidence="4 5" key="1">
    <citation type="submission" date="2014-09" db="EMBL/GenBank/DDBJ databases">
        <authorList>
            <person name="McGinnis J.M."/>
            <person name="Wolfgang W.J."/>
        </authorList>
    </citation>
    <scope>NUCLEOTIDE SEQUENCE [LARGE SCALE GENOMIC DNA]</scope>
    <source>
        <strain evidence="4 5">HAMBI 3106</strain>
    </source>
</reference>
<dbReference type="AlphaFoldDB" id="A0A099FGZ6"/>
<dbReference type="PANTHER" id="PTHR47197">
    <property type="entry name" value="PROTEIN NIRF"/>
    <property type="match status" value="1"/>
</dbReference>
<feature type="domain" description="YNCE-like beta-propeller" evidence="3">
    <location>
        <begin position="131"/>
        <end position="302"/>
    </location>
</feature>
<dbReference type="InterPro" id="IPR051200">
    <property type="entry name" value="Host-pathogen_enzymatic-act"/>
</dbReference>
<evidence type="ECO:0000256" key="2">
    <source>
        <dbReference type="SAM" id="SignalP"/>
    </source>
</evidence>
<dbReference type="Pfam" id="PF21783">
    <property type="entry name" value="YNCE"/>
    <property type="match status" value="1"/>
</dbReference>
<dbReference type="Proteomes" id="UP000029917">
    <property type="component" value="Unassembled WGS sequence"/>
</dbReference>
<dbReference type="STRING" id="690417.IC63_01435"/>
<gene>
    <name evidence="4" type="ORF">IC63_01435</name>
</gene>
<dbReference type="InterPro" id="IPR011048">
    <property type="entry name" value="Haem_d1_sf"/>
</dbReference>
<sequence>MRQRRLIRLLAALLAVAGPAAAGDIAFVTSQPAGSVSIVDLDTGAVRTTTPVEGAPAPVAYDAAAGLAYVISAETGRMTVLDAEGRVTRIVELGEGAFGIALRGERLFVSDWYGSRLRCLTLAGDHVWTAPTGKAPAGVALSGDGRIVAVADRDDDRLSAYDAATGRLVWQAATGSHPYAVAYHDGRFWTTDVQSDSVTVIEAASGRVTGRVETGSHPYGVAFAAGKGFVTDQYAATISVFDPTTLRPLGRIEVGDYPEGIAALSDGRRLAAVSWDSNELTLIDGETQQVLAVIDVPDGPRSFGAFVGPDPAPR</sequence>
<dbReference type="InterPro" id="IPR011964">
    <property type="entry name" value="YVTN_b-propeller_repeat"/>
</dbReference>
<keyword evidence="5" id="KW-1185">Reference proteome</keyword>
<organism evidence="4 5">
    <name type="scientific">Paracoccus sphaerophysae</name>
    <dbReference type="NCBI Taxonomy" id="690417"/>
    <lineage>
        <taxon>Bacteria</taxon>
        <taxon>Pseudomonadati</taxon>
        <taxon>Pseudomonadota</taxon>
        <taxon>Alphaproteobacteria</taxon>
        <taxon>Rhodobacterales</taxon>
        <taxon>Paracoccaceae</taxon>
        <taxon>Paracoccus</taxon>
    </lineage>
</organism>
<dbReference type="SUPFAM" id="SSF51004">
    <property type="entry name" value="C-terminal (heme d1) domain of cytochrome cd1-nitrite reductase"/>
    <property type="match status" value="1"/>
</dbReference>
<dbReference type="InterPro" id="IPR048433">
    <property type="entry name" value="YNCE-like_beta-prop"/>
</dbReference>
<dbReference type="InterPro" id="IPR018391">
    <property type="entry name" value="PQQ_b-propeller_rpt"/>
</dbReference>
<feature type="chain" id="PRO_5001945638" description="YNCE-like beta-propeller domain-containing protein" evidence="2">
    <location>
        <begin position="23"/>
        <end position="314"/>
    </location>
</feature>
<comment type="caution">
    <text evidence="4">The sequence shown here is derived from an EMBL/GenBank/DDBJ whole genome shotgun (WGS) entry which is preliminary data.</text>
</comment>
<dbReference type="PANTHER" id="PTHR47197:SF3">
    <property type="entry name" value="DIHYDRO-HEME D1 DEHYDROGENASE"/>
    <property type="match status" value="1"/>
</dbReference>
<name>A0A099FGZ6_9RHOB</name>
<proteinExistence type="predicted"/>
<keyword evidence="1 2" id="KW-0732">Signal</keyword>
<reference evidence="4 5" key="2">
    <citation type="submission" date="2014-10" db="EMBL/GenBank/DDBJ databases">
        <title>Paracoccus sanguinis sp. nov., isolated from clinical specimens of New York State patients.</title>
        <authorList>
            <person name="Mingle L.A."/>
            <person name="Cole J.A."/>
            <person name="Lapierre P."/>
            <person name="Musser K.A."/>
        </authorList>
    </citation>
    <scope>NUCLEOTIDE SEQUENCE [LARGE SCALE GENOMIC DNA]</scope>
    <source>
        <strain evidence="4 5">HAMBI 3106</strain>
    </source>
</reference>
<dbReference type="EMBL" id="JRKS01000002">
    <property type="protein sequence ID" value="KGJ09453.1"/>
    <property type="molecule type" value="Genomic_DNA"/>
</dbReference>
<evidence type="ECO:0000259" key="3">
    <source>
        <dbReference type="Pfam" id="PF21783"/>
    </source>
</evidence>
<evidence type="ECO:0000313" key="5">
    <source>
        <dbReference type="Proteomes" id="UP000029917"/>
    </source>
</evidence>